<dbReference type="GO" id="GO:0016020">
    <property type="term" value="C:membrane"/>
    <property type="evidence" value="ECO:0007669"/>
    <property type="project" value="UniProtKB-SubCell"/>
</dbReference>
<feature type="transmembrane region" description="Helical" evidence="7">
    <location>
        <begin position="835"/>
        <end position="856"/>
    </location>
</feature>
<feature type="region of interest" description="Disordered" evidence="6">
    <location>
        <begin position="260"/>
        <end position="319"/>
    </location>
</feature>
<evidence type="ECO:0000256" key="3">
    <source>
        <dbReference type="ARBA" id="ARBA00022989"/>
    </source>
</evidence>
<feature type="compositionally biased region" description="Basic and acidic residues" evidence="6">
    <location>
        <begin position="260"/>
        <end position="283"/>
    </location>
</feature>
<dbReference type="GO" id="GO:0003677">
    <property type="term" value="F:DNA binding"/>
    <property type="evidence" value="ECO:0007669"/>
    <property type="project" value="UniProtKB-KW"/>
</dbReference>
<proteinExistence type="predicted"/>
<evidence type="ECO:0000256" key="1">
    <source>
        <dbReference type="ARBA" id="ARBA00004141"/>
    </source>
</evidence>
<evidence type="ECO:0000256" key="2">
    <source>
        <dbReference type="ARBA" id="ARBA00022692"/>
    </source>
</evidence>
<evidence type="ECO:0000256" key="5">
    <source>
        <dbReference type="ARBA" id="ARBA00023180"/>
    </source>
</evidence>
<evidence type="ECO:0000313" key="10">
    <source>
        <dbReference type="Proteomes" id="UP000597762"/>
    </source>
</evidence>
<keyword evidence="5" id="KW-0325">Glycoprotein</keyword>
<dbReference type="PANTHER" id="PTHR12680">
    <property type="entry name" value="PUTATIVE HOMEODOMAIN TRANSCRIPTION FACTOR PHTF"/>
    <property type="match status" value="1"/>
</dbReference>
<keyword evidence="2 7" id="KW-0812">Transmembrane</keyword>
<dbReference type="OrthoDB" id="10066656at2759"/>
<organism evidence="9 10">
    <name type="scientific">Acanthosepion pharaonis</name>
    <name type="common">Pharaoh cuttlefish</name>
    <name type="synonym">Sepia pharaonis</name>
    <dbReference type="NCBI Taxonomy" id="158019"/>
    <lineage>
        <taxon>Eukaryota</taxon>
        <taxon>Metazoa</taxon>
        <taxon>Spiralia</taxon>
        <taxon>Lophotrochozoa</taxon>
        <taxon>Mollusca</taxon>
        <taxon>Cephalopoda</taxon>
        <taxon>Coleoidea</taxon>
        <taxon>Decapodiformes</taxon>
        <taxon>Sepiida</taxon>
        <taxon>Sepiina</taxon>
        <taxon>Sepiidae</taxon>
        <taxon>Acanthosepion</taxon>
    </lineage>
</organism>
<gene>
    <name evidence="9" type="ORF">SPHA_81338</name>
</gene>
<feature type="region of interest" description="Disordered" evidence="6">
    <location>
        <begin position="467"/>
        <end position="520"/>
    </location>
</feature>
<feature type="domain" description="PHTF1/2 N-terminal" evidence="8">
    <location>
        <begin position="53"/>
        <end position="204"/>
    </location>
</feature>
<comment type="subcellular location">
    <subcellularLocation>
        <location evidence="1">Membrane</location>
        <topology evidence="1">Multi-pass membrane protein</topology>
    </subcellularLocation>
</comment>
<feature type="transmembrane region" description="Helical" evidence="7">
    <location>
        <begin position="701"/>
        <end position="719"/>
    </location>
</feature>
<feature type="transmembrane region" description="Helical" evidence="7">
    <location>
        <begin position="750"/>
        <end position="772"/>
    </location>
</feature>
<feature type="compositionally biased region" description="Low complexity" evidence="6">
    <location>
        <begin position="301"/>
        <end position="310"/>
    </location>
</feature>
<evidence type="ECO:0000256" key="7">
    <source>
        <dbReference type="SAM" id="Phobius"/>
    </source>
</evidence>
<dbReference type="GO" id="GO:0005783">
    <property type="term" value="C:endoplasmic reticulum"/>
    <property type="evidence" value="ECO:0007669"/>
    <property type="project" value="InterPro"/>
</dbReference>
<evidence type="ECO:0000256" key="4">
    <source>
        <dbReference type="ARBA" id="ARBA00023136"/>
    </source>
</evidence>
<feature type="compositionally biased region" description="Polar residues" evidence="6">
    <location>
        <begin position="467"/>
        <end position="489"/>
    </location>
</feature>
<dbReference type="Proteomes" id="UP000597762">
    <property type="component" value="Unassembled WGS sequence"/>
</dbReference>
<feature type="compositionally biased region" description="Low complexity" evidence="6">
    <location>
        <begin position="605"/>
        <end position="623"/>
    </location>
</feature>
<feature type="compositionally biased region" description="Polar residues" evidence="6">
    <location>
        <begin position="500"/>
        <end position="520"/>
    </location>
</feature>
<dbReference type="Pfam" id="PF12129">
    <property type="entry name" value="PHTF1-2_N"/>
    <property type="match status" value="1"/>
</dbReference>
<feature type="transmembrane region" description="Helical" evidence="7">
    <location>
        <begin position="146"/>
        <end position="167"/>
    </location>
</feature>
<reference evidence="9" key="1">
    <citation type="submission" date="2021-01" db="EMBL/GenBank/DDBJ databases">
        <authorList>
            <person name="Li R."/>
            <person name="Bekaert M."/>
        </authorList>
    </citation>
    <scope>NUCLEOTIDE SEQUENCE</scope>
    <source>
        <strain evidence="9">Farmed</strain>
    </source>
</reference>
<evidence type="ECO:0000313" key="9">
    <source>
        <dbReference type="EMBL" id="CAE1332298.1"/>
    </source>
</evidence>
<dbReference type="InterPro" id="IPR039775">
    <property type="entry name" value="PHTF1/2"/>
</dbReference>
<keyword evidence="4 7" id="KW-0472">Membrane</keyword>
<dbReference type="InterPro" id="IPR021980">
    <property type="entry name" value="PHTF1/2_N"/>
</dbReference>
<feature type="region of interest" description="Disordered" evidence="6">
    <location>
        <begin position="557"/>
        <end position="583"/>
    </location>
</feature>
<keyword evidence="9" id="KW-0238">DNA-binding</keyword>
<keyword evidence="9" id="KW-0371">Homeobox</keyword>
<dbReference type="AlphaFoldDB" id="A0A812ESN4"/>
<dbReference type="EMBL" id="CAHIKZ030005631">
    <property type="protein sequence ID" value="CAE1332298.1"/>
    <property type="molecule type" value="Genomic_DNA"/>
</dbReference>
<sequence>MKAIRKRISSTNQLAALKCKWSPFTSRQSFWEIGFINQPPGGPMVPKVGTMNKIHDTIASYQKRIGSYDKQLWEQSVEQKVYKSISHVPRRTGRMKTEFIDVDLVRGSTFTKAKPQVPWTRITQRAVLRVVFFPFYYRWWIQQTSASFWLAMLVLYTSQLLTMVIYISNAGEYLKTDSVTLSEVSFPALLMLILGLMHSQTVLAHFSHKPNNRDGLKSSRDSSKNCRKRSTKVADHKNAFDGSRKGSFGYKTEKKCERYKRRDFSKSRDKPDSKWETGTHADADSNTGSDDEKASVHMRLSHSQSSSSSSKCDRVPNSVSRAQSISNNCSAGFSSCSKKTGERMAINKNIESFNRTCVVLGNRIYSRKLDDDDVIDGCHQLRSQSQIPPALSTSAQEADLKTNKVSQDLKVAFSLNENTVLRKSRSLDDLHSSCDLSDIIKCDQTKNGTTAFSVLCHNSPNQQFPNISCSQSHNSRQHSYSVSSKKNPFTPQPWKVGYTTHWSQGNSDEDSSTSPKAKNSELSMFNDGLFTEGLRQRRVQSKRWKISDDPVNLSALSFEAPSIKESPPPSSSEGETMQTPDYRKPMISSEEWDDRMHSDIVTSSFETSSCTSETEMSTMQSKSQVEDLHSPGWNLNNLNVINLLQPPSNSSTGHSSHIPPPDKVSCVIWEGNECQKVDLTALHISWVIIDKVDQIPDSSDYIYIGIFFSLVMGLMPPLFRIYNCKEFFTVLSTDGFLAALLGIGNSGWKINLIMLNAVLQRLCLSVLFFFLLSVADRTFKQRLLYAKYFSYLTSSRGARKFDLPHFRLNKVRNIKTWLSLRSYLKKRGPQRSVDVIVSASFLLTIISVTLMCLQLLKDSDTYLDYLCNWELLAWSLALGVYILRFMTLGLKINQKYRNLSVLITEQINLYLQMEQKPHKKEKLMLANSVLKLAEDLLKELESPFKISGLSANPFLYNLTKVVVLSAFSGVLSELLGFKLKLYKIKFKT</sequence>
<feature type="transmembrane region" description="Helical" evidence="7">
    <location>
        <begin position="179"/>
        <end position="197"/>
    </location>
</feature>
<keyword evidence="3 7" id="KW-1133">Transmembrane helix</keyword>
<evidence type="ECO:0000256" key="6">
    <source>
        <dbReference type="SAM" id="MobiDB-lite"/>
    </source>
</evidence>
<protein>
    <submittedName>
        <fullName evidence="9">Homeodomain transcription factor 1,Putative homeodomain transcription factor 2,Putative homeodomain transcription factor</fullName>
    </submittedName>
</protein>
<feature type="region of interest" description="Disordered" evidence="6">
    <location>
        <begin position="209"/>
        <end position="240"/>
    </location>
</feature>
<keyword evidence="10" id="KW-1185">Reference proteome</keyword>
<evidence type="ECO:0000259" key="8">
    <source>
        <dbReference type="Pfam" id="PF12129"/>
    </source>
</evidence>
<feature type="compositionally biased region" description="Low complexity" evidence="6">
    <location>
        <begin position="559"/>
        <end position="575"/>
    </location>
</feature>
<comment type="caution">
    <text evidence="9">The sequence shown here is derived from an EMBL/GenBank/DDBJ whole genome shotgun (WGS) entry which is preliminary data.</text>
</comment>
<name>A0A812ESN4_ACAPH</name>
<feature type="transmembrane region" description="Helical" evidence="7">
    <location>
        <begin position="871"/>
        <end position="890"/>
    </location>
</feature>
<feature type="region of interest" description="Disordered" evidence="6">
    <location>
        <begin position="605"/>
        <end position="624"/>
    </location>
</feature>
<dbReference type="PANTHER" id="PTHR12680:SF6">
    <property type="entry name" value="PROTEIN PHTF"/>
    <property type="match status" value="1"/>
</dbReference>
<feature type="compositionally biased region" description="Basic and acidic residues" evidence="6">
    <location>
        <begin position="211"/>
        <end position="224"/>
    </location>
</feature>
<accession>A0A812ESN4</accession>